<reference evidence="2 3" key="1">
    <citation type="journal article" date="2015" name="Genome Announc.">
        <title>Expanding the biotechnology potential of lactobacilli through comparative genomics of 213 strains and associated genera.</title>
        <authorList>
            <person name="Sun Z."/>
            <person name="Harris H.M."/>
            <person name="McCann A."/>
            <person name="Guo C."/>
            <person name="Argimon S."/>
            <person name="Zhang W."/>
            <person name="Yang X."/>
            <person name="Jeffery I.B."/>
            <person name="Cooney J.C."/>
            <person name="Kagawa T.F."/>
            <person name="Liu W."/>
            <person name="Song Y."/>
            <person name="Salvetti E."/>
            <person name="Wrobel A."/>
            <person name="Rasinkangas P."/>
            <person name="Parkhill J."/>
            <person name="Rea M.C."/>
            <person name="O'Sullivan O."/>
            <person name="Ritari J."/>
            <person name="Douillard F.P."/>
            <person name="Paul Ross R."/>
            <person name="Yang R."/>
            <person name="Briner A.E."/>
            <person name="Felis G.E."/>
            <person name="de Vos W.M."/>
            <person name="Barrangou R."/>
            <person name="Klaenhammer T.R."/>
            <person name="Caufield P.W."/>
            <person name="Cui Y."/>
            <person name="Zhang H."/>
            <person name="O'Toole P.W."/>
        </authorList>
    </citation>
    <scope>NUCLEOTIDE SEQUENCE [LARGE SCALE GENOMIC DNA]</scope>
    <source>
        <strain evidence="2 3">DSM 23037</strain>
    </source>
</reference>
<keyword evidence="1" id="KW-0812">Transmembrane</keyword>
<dbReference type="Proteomes" id="UP000051378">
    <property type="component" value="Unassembled WGS sequence"/>
</dbReference>
<protein>
    <recommendedName>
        <fullName evidence="4">Branched-chain amino acid transport protein</fullName>
    </recommendedName>
</protein>
<keyword evidence="1" id="KW-1133">Transmembrane helix</keyword>
<name>A0A0R2DNU4_9LACO</name>
<accession>A0A0R2DNU4</accession>
<feature type="transmembrane region" description="Helical" evidence="1">
    <location>
        <begin position="80"/>
        <end position="104"/>
    </location>
</feature>
<feature type="transmembrane region" description="Helical" evidence="1">
    <location>
        <begin position="41"/>
        <end position="60"/>
    </location>
</feature>
<organism evidence="2 3">
    <name type="scientific">Holzapfeliella floricola DSM 23037 = JCM 16512</name>
    <dbReference type="NCBI Taxonomy" id="1423744"/>
    <lineage>
        <taxon>Bacteria</taxon>
        <taxon>Bacillati</taxon>
        <taxon>Bacillota</taxon>
        <taxon>Bacilli</taxon>
        <taxon>Lactobacillales</taxon>
        <taxon>Lactobacillaceae</taxon>
        <taxon>Holzapfeliella</taxon>
    </lineage>
</organism>
<gene>
    <name evidence="2" type="ORF">FC86_GL001168</name>
</gene>
<evidence type="ECO:0008006" key="4">
    <source>
        <dbReference type="Google" id="ProtNLM"/>
    </source>
</evidence>
<dbReference type="PATRIC" id="fig|1423744.4.peg.1198"/>
<dbReference type="Pfam" id="PF05437">
    <property type="entry name" value="AzlD"/>
    <property type="match status" value="1"/>
</dbReference>
<keyword evidence="1" id="KW-0472">Membrane</keyword>
<feature type="transmembrane region" description="Helical" evidence="1">
    <location>
        <begin position="6"/>
        <end position="29"/>
    </location>
</feature>
<dbReference type="STRING" id="1423744.FC86_GL001168"/>
<dbReference type="OrthoDB" id="7870017at2"/>
<dbReference type="EMBL" id="AYZL01000006">
    <property type="protein sequence ID" value="KRN04811.1"/>
    <property type="molecule type" value="Genomic_DNA"/>
</dbReference>
<evidence type="ECO:0000256" key="1">
    <source>
        <dbReference type="SAM" id="Phobius"/>
    </source>
</evidence>
<dbReference type="InterPro" id="IPR008407">
    <property type="entry name" value="Brnchd-chn_aa_trnsp_AzlD"/>
</dbReference>
<keyword evidence="3" id="KW-1185">Reference proteome</keyword>
<evidence type="ECO:0000313" key="3">
    <source>
        <dbReference type="Proteomes" id="UP000051378"/>
    </source>
</evidence>
<dbReference type="RefSeq" id="WP_056974127.1">
    <property type="nucleotide sequence ID" value="NZ_AYZL01000006.1"/>
</dbReference>
<proteinExistence type="predicted"/>
<dbReference type="AlphaFoldDB" id="A0A0R2DNU4"/>
<sequence length="107" mass="11869">MPSTNFVILTIFLCGFVTWCSRVLPFAVLKKVNLPDKAIEFLNFVPIVIMSALWFENLFIQRLGQLPELNIPNLLASIPTLLAAIFSKSLLITVVVGIISLGLIQLI</sequence>
<evidence type="ECO:0000313" key="2">
    <source>
        <dbReference type="EMBL" id="KRN04811.1"/>
    </source>
</evidence>
<comment type="caution">
    <text evidence="2">The sequence shown here is derived from an EMBL/GenBank/DDBJ whole genome shotgun (WGS) entry which is preliminary data.</text>
</comment>